<feature type="domain" description="VOC" evidence="1">
    <location>
        <begin position="140"/>
        <end position="265"/>
    </location>
</feature>
<evidence type="ECO:0000313" key="3">
    <source>
        <dbReference type="Proteomes" id="UP001595850"/>
    </source>
</evidence>
<comment type="caution">
    <text evidence="2">The sequence shown here is derived from an EMBL/GenBank/DDBJ whole genome shotgun (WGS) entry which is preliminary data.</text>
</comment>
<evidence type="ECO:0000259" key="1">
    <source>
        <dbReference type="PROSITE" id="PS51819"/>
    </source>
</evidence>
<name>A0ABV8I9I7_9ACTN</name>
<dbReference type="RefSeq" id="WP_377287978.1">
    <property type="nucleotide sequence ID" value="NZ_JBHSBM010000017.1"/>
</dbReference>
<proteinExistence type="predicted"/>
<dbReference type="InterPro" id="IPR004360">
    <property type="entry name" value="Glyas_Fos-R_dOase_dom"/>
</dbReference>
<gene>
    <name evidence="2" type="ORF">ACFOWE_14820</name>
</gene>
<dbReference type="InterPro" id="IPR037523">
    <property type="entry name" value="VOC_core"/>
</dbReference>
<dbReference type="Proteomes" id="UP001595850">
    <property type="component" value="Unassembled WGS sequence"/>
</dbReference>
<dbReference type="Gene3D" id="3.10.180.10">
    <property type="entry name" value="2,3-Dihydroxybiphenyl 1,2-Dioxygenase, domain 1"/>
    <property type="match status" value="2"/>
</dbReference>
<dbReference type="SUPFAM" id="SSF54593">
    <property type="entry name" value="Glyoxalase/Bleomycin resistance protein/Dihydroxybiphenyl dioxygenase"/>
    <property type="match status" value="2"/>
</dbReference>
<dbReference type="Pfam" id="PF00903">
    <property type="entry name" value="Glyoxalase"/>
    <property type="match status" value="1"/>
</dbReference>
<accession>A0ABV8I9I7</accession>
<reference evidence="3" key="1">
    <citation type="journal article" date="2019" name="Int. J. Syst. Evol. Microbiol.">
        <title>The Global Catalogue of Microorganisms (GCM) 10K type strain sequencing project: providing services to taxonomists for standard genome sequencing and annotation.</title>
        <authorList>
            <consortium name="The Broad Institute Genomics Platform"/>
            <consortium name="The Broad Institute Genome Sequencing Center for Infectious Disease"/>
            <person name="Wu L."/>
            <person name="Ma J."/>
        </authorList>
    </citation>
    <scope>NUCLEOTIDE SEQUENCE [LARGE SCALE GENOMIC DNA]</scope>
    <source>
        <strain evidence="3">TBRC 4489</strain>
    </source>
</reference>
<keyword evidence="3" id="KW-1185">Reference proteome</keyword>
<dbReference type="PANTHER" id="PTHR36503">
    <property type="entry name" value="BLR2520 PROTEIN"/>
    <property type="match status" value="1"/>
</dbReference>
<dbReference type="PROSITE" id="PS51819">
    <property type="entry name" value="VOC"/>
    <property type="match status" value="1"/>
</dbReference>
<organism evidence="2 3">
    <name type="scientific">Planomonospora corallina</name>
    <dbReference type="NCBI Taxonomy" id="1806052"/>
    <lineage>
        <taxon>Bacteria</taxon>
        <taxon>Bacillati</taxon>
        <taxon>Actinomycetota</taxon>
        <taxon>Actinomycetes</taxon>
        <taxon>Streptosporangiales</taxon>
        <taxon>Streptosporangiaceae</taxon>
        <taxon>Planomonospora</taxon>
    </lineage>
</organism>
<sequence>MALSAGIITLGVPQVEAAHAFYATVFSPAATGDEQTAGLDLHGTGRLLLRRIDALAGDAGTSPAASGFRGYVLSSVVNRPGEVEALLGAATAGGATVVKPARKRLFGEFAAVYRAPDGAVWKLAAASKKDTGPVRAPVKPIETAIYLGVARPKASKVFYEALGMSADRDYGDKFVDFTIAGGVWRLGLMPRGALAEDAGVDEHGSGFPAAVLTHTAASRDEVDALLRTADSAGGRVTAAAARTDQGDYTGHFTDPDGHHWTITAHT</sequence>
<dbReference type="PANTHER" id="PTHR36503:SF1">
    <property type="entry name" value="BLR2520 PROTEIN"/>
    <property type="match status" value="1"/>
</dbReference>
<evidence type="ECO:0000313" key="2">
    <source>
        <dbReference type="EMBL" id="MFC4059574.1"/>
    </source>
</evidence>
<dbReference type="InterPro" id="IPR029068">
    <property type="entry name" value="Glyas_Bleomycin-R_OHBP_Dase"/>
</dbReference>
<protein>
    <submittedName>
        <fullName evidence="2">VOC family protein</fullName>
    </submittedName>
</protein>
<dbReference type="EMBL" id="JBHSBM010000017">
    <property type="protein sequence ID" value="MFC4059574.1"/>
    <property type="molecule type" value="Genomic_DNA"/>
</dbReference>